<organism evidence="1">
    <name type="scientific">Arion vulgaris</name>
    <dbReference type="NCBI Taxonomy" id="1028688"/>
    <lineage>
        <taxon>Eukaryota</taxon>
        <taxon>Metazoa</taxon>
        <taxon>Spiralia</taxon>
        <taxon>Lophotrochozoa</taxon>
        <taxon>Mollusca</taxon>
        <taxon>Gastropoda</taxon>
        <taxon>Heterobranchia</taxon>
        <taxon>Euthyneura</taxon>
        <taxon>Panpulmonata</taxon>
        <taxon>Eupulmonata</taxon>
        <taxon>Stylommatophora</taxon>
        <taxon>Helicina</taxon>
        <taxon>Arionoidea</taxon>
        <taxon>Arionidae</taxon>
        <taxon>Arion</taxon>
    </lineage>
</organism>
<protein>
    <submittedName>
        <fullName evidence="1">Uncharacterized protein</fullName>
    </submittedName>
</protein>
<sequence>MSRLISLALGVYTGVYLCQNYQIPQLPGPVGLWEKIKSISKQFEKNDKD</sequence>
<name>A0A0B7AFJ8_9EUPU</name>
<reference evidence="1" key="1">
    <citation type="submission" date="2014-12" db="EMBL/GenBank/DDBJ databases">
        <title>Insight into the proteome of Arion vulgaris.</title>
        <authorList>
            <person name="Aradska J."/>
            <person name="Bulat T."/>
            <person name="Smidak R."/>
            <person name="Sarate P."/>
            <person name="Gangsoo J."/>
            <person name="Sialana F."/>
            <person name="Bilban M."/>
            <person name="Lubec G."/>
        </authorList>
    </citation>
    <scope>NUCLEOTIDE SEQUENCE</scope>
    <source>
        <tissue evidence="1">Skin</tissue>
    </source>
</reference>
<dbReference type="AlphaFoldDB" id="A0A0B7AFJ8"/>
<dbReference type="EMBL" id="HACG01031831">
    <property type="protein sequence ID" value="CEK78696.1"/>
    <property type="molecule type" value="Transcribed_RNA"/>
</dbReference>
<evidence type="ECO:0000313" key="1">
    <source>
        <dbReference type="EMBL" id="CEK78695.1"/>
    </source>
</evidence>
<dbReference type="Pfam" id="PF15054">
    <property type="entry name" value="DUF4535"/>
    <property type="match status" value="1"/>
</dbReference>
<gene>
    <name evidence="1" type="primary">ORF111458</name>
    <name evidence="2" type="synonym">ORF111461</name>
</gene>
<dbReference type="EMBL" id="HACG01031830">
    <property type="protein sequence ID" value="CEK78695.1"/>
    <property type="molecule type" value="Transcribed_RNA"/>
</dbReference>
<dbReference type="InterPro" id="IPR027854">
    <property type="entry name" value="STMP1"/>
</dbReference>
<proteinExistence type="predicted"/>
<accession>A0A0B7AFJ8</accession>
<evidence type="ECO:0000313" key="2">
    <source>
        <dbReference type="EMBL" id="CEK78696.1"/>
    </source>
</evidence>